<feature type="region of interest" description="Disordered" evidence="1">
    <location>
        <begin position="1"/>
        <end position="28"/>
    </location>
</feature>
<proteinExistence type="predicted"/>
<protein>
    <submittedName>
        <fullName evidence="2">Uncharacterized protein</fullName>
    </submittedName>
</protein>
<comment type="caution">
    <text evidence="2">The sequence shown here is derived from an EMBL/GenBank/DDBJ whole genome shotgun (WGS) entry which is preliminary data.</text>
</comment>
<gene>
    <name evidence="2" type="ORF">C6I21_04200</name>
</gene>
<evidence type="ECO:0000313" key="2">
    <source>
        <dbReference type="EMBL" id="PRO66552.1"/>
    </source>
</evidence>
<dbReference type="AlphaFoldDB" id="A0A2P6MJT7"/>
<name>A0A2P6MJT7_ALKUR</name>
<evidence type="ECO:0000313" key="3">
    <source>
        <dbReference type="Proteomes" id="UP000243650"/>
    </source>
</evidence>
<evidence type="ECO:0000256" key="1">
    <source>
        <dbReference type="SAM" id="MobiDB-lite"/>
    </source>
</evidence>
<organism evidence="2 3">
    <name type="scientific">Alkalicoccus urumqiensis</name>
    <name type="common">Bacillus urumqiensis</name>
    <dbReference type="NCBI Taxonomy" id="1548213"/>
    <lineage>
        <taxon>Bacteria</taxon>
        <taxon>Bacillati</taxon>
        <taxon>Bacillota</taxon>
        <taxon>Bacilli</taxon>
        <taxon>Bacillales</taxon>
        <taxon>Bacillaceae</taxon>
        <taxon>Alkalicoccus</taxon>
    </lineage>
</organism>
<dbReference type="Proteomes" id="UP000243650">
    <property type="component" value="Unassembled WGS sequence"/>
</dbReference>
<sequence>MTPQLPGAESRRGLQAAGYPMGSGRTATQRLKIATPASKIATVNSDTATRQLKTATKVPADIECRGPAGNPAGHKWSVFS</sequence>
<reference evidence="2 3" key="1">
    <citation type="submission" date="2018-03" db="EMBL/GenBank/DDBJ databases">
        <title>Bacillus urumqiensis sp. nov., a moderately haloalkaliphilic bacterium isolated from a salt lake.</title>
        <authorList>
            <person name="Zhao B."/>
            <person name="Liao Z."/>
        </authorList>
    </citation>
    <scope>NUCLEOTIDE SEQUENCE [LARGE SCALE GENOMIC DNA]</scope>
    <source>
        <strain evidence="2 3">BZ-SZ-XJ18</strain>
    </source>
</reference>
<keyword evidence="3" id="KW-1185">Reference proteome</keyword>
<dbReference type="RefSeq" id="WP_105958188.1">
    <property type="nucleotide sequence ID" value="NZ_PVNS01000003.1"/>
</dbReference>
<accession>A0A2P6MJT7</accession>
<dbReference type="EMBL" id="PVNS01000003">
    <property type="protein sequence ID" value="PRO66552.1"/>
    <property type="molecule type" value="Genomic_DNA"/>
</dbReference>